<comment type="caution">
    <text evidence="2">The sequence shown here is derived from an EMBL/GenBank/DDBJ whole genome shotgun (WGS) entry which is preliminary data.</text>
</comment>
<dbReference type="SUPFAM" id="SSF55729">
    <property type="entry name" value="Acyl-CoA N-acyltransferases (Nat)"/>
    <property type="match status" value="1"/>
</dbReference>
<dbReference type="PANTHER" id="PTHR43415">
    <property type="entry name" value="SPERMIDINE N(1)-ACETYLTRANSFERASE"/>
    <property type="match status" value="1"/>
</dbReference>
<dbReference type="Proteomes" id="UP000215694">
    <property type="component" value="Unassembled WGS sequence"/>
</dbReference>
<reference evidence="2 3" key="1">
    <citation type="journal article" date="2017" name="Genome Announc.">
        <title>Draft Genome Sequence of Romboutsia weinsteinii sp. nov. Strain CCRI-19649(T) Isolated from Surface Water.</title>
        <authorList>
            <person name="Maheux A.F."/>
            <person name="Boudreau D.K."/>
            <person name="Berube E."/>
            <person name="Boissinot M."/>
            <person name="Cantin P."/>
            <person name="Raymond F."/>
            <person name="Corbeil J."/>
            <person name="Omar R.F."/>
            <person name="Bergeron M.G."/>
        </authorList>
    </citation>
    <scope>NUCLEOTIDE SEQUENCE [LARGE SCALE GENOMIC DNA]</scope>
    <source>
        <strain evidence="2 3">CCRI-19649</strain>
    </source>
</reference>
<dbReference type="AlphaFoldDB" id="A0A371J0G7"/>
<name>A0A371J0G7_9FIRM</name>
<proteinExistence type="predicted"/>
<sequence length="191" mass="22630">MINCKNLIIRPVELGDEEYLYKWWNDGELMEHATHVFGTLQSRESIRNNIFKEIENTVMFSTDKRFIICKKDGFIPIGEINYSNWDSRNQKAELGIKICNIKEQGKGYGVDALYHFVDFMFRFLNLNKIELTTMIDNKRAQQLYEKLGFKKIGIIREAYFDSRSGRFSDVVYMDLLKKDWDALKDKIDQLK</sequence>
<evidence type="ECO:0000313" key="3">
    <source>
        <dbReference type="Proteomes" id="UP000215694"/>
    </source>
</evidence>
<dbReference type="InterPro" id="IPR000182">
    <property type="entry name" value="GNAT_dom"/>
</dbReference>
<protein>
    <submittedName>
        <fullName evidence="2">N-acetyltransferase</fullName>
    </submittedName>
</protein>
<dbReference type="EMBL" id="NOJY02000031">
    <property type="protein sequence ID" value="RDY26259.1"/>
    <property type="molecule type" value="Genomic_DNA"/>
</dbReference>
<dbReference type="RefSeq" id="WP_094367132.1">
    <property type="nucleotide sequence ID" value="NZ_NOJY02000031.1"/>
</dbReference>
<dbReference type="Pfam" id="PF13302">
    <property type="entry name" value="Acetyltransf_3"/>
    <property type="match status" value="1"/>
</dbReference>
<dbReference type="Gene3D" id="3.40.630.30">
    <property type="match status" value="1"/>
</dbReference>
<keyword evidence="3" id="KW-1185">Reference proteome</keyword>
<accession>A0A371J0G7</accession>
<dbReference type="GO" id="GO:0016747">
    <property type="term" value="F:acyltransferase activity, transferring groups other than amino-acyl groups"/>
    <property type="evidence" value="ECO:0007669"/>
    <property type="project" value="InterPro"/>
</dbReference>
<evidence type="ECO:0000259" key="1">
    <source>
        <dbReference type="PROSITE" id="PS51186"/>
    </source>
</evidence>
<dbReference type="PANTHER" id="PTHR43415:SF3">
    <property type="entry name" value="GNAT-FAMILY ACETYLTRANSFERASE"/>
    <property type="match status" value="1"/>
</dbReference>
<feature type="domain" description="N-acetyltransferase" evidence="1">
    <location>
        <begin position="7"/>
        <end position="178"/>
    </location>
</feature>
<keyword evidence="2" id="KW-0808">Transferase</keyword>
<dbReference type="InterPro" id="IPR016181">
    <property type="entry name" value="Acyl_CoA_acyltransferase"/>
</dbReference>
<organism evidence="2 3">
    <name type="scientific">Romboutsia weinsteinii</name>
    <dbReference type="NCBI Taxonomy" id="2020949"/>
    <lineage>
        <taxon>Bacteria</taxon>
        <taxon>Bacillati</taxon>
        <taxon>Bacillota</taxon>
        <taxon>Clostridia</taxon>
        <taxon>Peptostreptococcales</taxon>
        <taxon>Peptostreptococcaceae</taxon>
        <taxon>Romboutsia</taxon>
    </lineage>
</organism>
<gene>
    <name evidence="2" type="ORF">CHL78_014270</name>
</gene>
<dbReference type="PROSITE" id="PS51186">
    <property type="entry name" value="GNAT"/>
    <property type="match status" value="1"/>
</dbReference>
<dbReference type="OrthoDB" id="9795206at2"/>
<evidence type="ECO:0000313" key="2">
    <source>
        <dbReference type="EMBL" id="RDY26259.1"/>
    </source>
</evidence>